<dbReference type="InterPro" id="IPR007630">
    <property type="entry name" value="RNA_pol_sigma70_r4"/>
</dbReference>
<evidence type="ECO:0000313" key="3">
    <source>
        <dbReference type="EMBL" id="GEQ06227.1"/>
    </source>
</evidence>
<evidence type="ECO:0000313" key="4">
    <source>
        <dbReference type="Proteomes" id="UP000321057"/>
    </source>
</evidence>
<reference evidence="3 4" key="1">
    <citation type="submission" date="2019-07" db="EMBL/GenBank/DDBJ databases">
        <title>Whole genome shotgun sequence of Staphylococcus gallinarum NBRC 109767.</title>
        <authorList>
            <person name="Hosoyama A."/>
            <person name="Uohara A."/>
            <person name="Ohji S."/>
            <person name="Ichikawa N."/>
        </authorList>
    </citation>
    <scope>NUCLEOTIDE SEQUENCE [LARGE SCALE GENOMIC DNA]</scope>
    <source>
        <strain evidence="3 4">NBRC 109767</strain>
    </source>
</reference>
<organism evidence="3 4">
    <name type="scientific">Staphylococcus gallinarum</name>
    <dbReference type="NCBI Taxonomy" id="1293"/>
    <lineage>
        <taxon>Bacteria</taxon>
        <taxon>Bacillati</taxon>
        <taxon>Bacillota</taxon>
        <taxon>Bacilli</taxon>
        <taxon>Bacillales</taxon>
        <taxon>Staphylococcaceae</taxon>
        <taxon>Staphylococcus</taxon>
    </lineage>
</organism>
<gene>
    <name evidence="3" type="ORF">SGA02_20550</name>
</gene>
<name>A0ABQ0Y496_STAGA</name>
<accession>A0ABQ0Y496</accession>
<dbReference type="Proteomes" id="UP000321057">
    <property type="component" value="Unassembled WGS sequence"/>
</dbReference>
<dbReference type="InterPro" id="IPR036388">
    <property type="entry name" value="WH-like_DNA-bd_sf"/>
</dbReference>
<protein>
    <recommendedName>
        <fullName evidence="2">RNA polymerase sigma-70 domain-containing protein</fullName>
    </recommendedName>
</protein>
<sequence>MNSYYMSKYVNDHIIENMRELYIKDKTTLNQLRKELHIRGIGFKKEYQNNFLKGIEFELYPFIKVENENERYKRFPFDLFGLSQIIDDLKISSDKFFNYIPINGFDKYIPREKKELFMAKLKEFDFQLIYESDVIFDEHKGMNKMESQNITNYIPEKAYPHFIKFCKLNGYNIKNLEKALQTYKSAKGTRLKTYEKLFEYCINNELILPNGESKYNFINFELDNLLKNAEMNYFDFMEGYFSEKNLMSDKPYLYGEKVLRNIFEKSSVSNEVYLADLESELTKLRNHDNYILIKDMYISDIINQYSLSNIFIKEYRVVKDLGTMLYDKNIIKILNNFLDSFPVFSTIKDKILSILSEKEYKILRERNEGYTLEEIAQELKVTRERVRQIEKRAKRNLKESKQIKESLYFILFKYKTKSIIHLPQVLRYLNLEVSDAFIVEILLEEHTKYLIYKEYMIIITRKLYKSIYDEVNWYVLNNYPVIPLNELENVYEETMEFATKLLNELNYKLVKNNFVQANITLVATIEYIMSRNKDKIFVNNDEGYEILKSKIESVFDKNIDSSPRALFARVADASNVILVDRNAYKYEDFESIDGDFLVELKELVDDQLSQGQYADPRIIYKDSPKLMSENRVYSYSHLYSIIKNFYADDYKVGYQNTLYIFPKKSNKLSAEAILNSYLMKHSPVEIDVLIEDLNWKRIKLEQMVPRLDDVIFSGNQEVILIKGIEEENTYSDLYNLINDEVKKGYLITADLYIKVIFDTHLSVLINKYDIKDLHSFAQLIKSKFMFMLGHSQFLYSKYSEFRNIEDVMANELPKLINSKELQNYLVEKGYSEQRYYKAKDVLIEKNQLIPYNNEIFLNLEKFKFSKNFEENILSQLSFEFEQSVFLTKKQLTKIDTDLDDSLRVTPEIVTHIAKVNGYHLLEAYYGSLYELPIITCEKFDSYAELVYKIVKQKFNDIYNEENLLAFLKTYGLVNENADQIYFTIKESVYFTFDNLGFFQINEEGVSNA</sequence>
<evidence type="ECO:0000256" key="1">
    <source>
        <dbReference type="SAM" id="Coils"/>
    </source>
</evidence>
<dbReference type="InterPro" id="IPR000943">
    <property type="entry name" value="RNA_pol_sigma70"/>
</dbReference>
<dbReference type="PROSITE" id="PS00716">
    <property type="entry name" value="SIGMA70_2"/>
    <property type="match status" value="1"/>
</dbReference>
<keyword evidence="1" id="KW-0175">Coiled coil</keyword>
<dbReference type="CDD" id="cd06171">
    <property type="entry name" value="Sigma70_r4"/>
    <property type="match status" value="1"/>
</dbReference>
<proteinExistence type="predicted"/>
<evidence type="ECO:0000259" key="2">
    <source>
        <dbReference type="PROSITE" id="PS00716"/>
    </source>
</evidence>
<keyword evidence="4" id="KW-1185">Reference proteome</keyword>
<dbReference type="InterPro" id="IPR013324">
    <property type="entry name" value="RNA_pol_sigma_r3/r4-like"/>
</dbReference>
<feature type="domain" description="RNA polymerase sigma-70" evidence="2">
    <location>
        <begin position="371"/>
        <end position="397"/>
    </location>
</feature>
<dbReference type="SUPFAM" id="SSF88659">
    <property type="entry name" value="Sigma3 and sigma4 domains of RNA polymerase sigma factors"/>
    <property type="match status" value="1"/>
</dbReference>
<dbReference type="Gene3D" id="1.10.10.10">
    <property type="entry name" value="Winged helix-like DNA-binding domain superfamily/Winged helix DNA-binding domain"/>
    <property type="match status" value="1"/>
</dbReference>
<dbReference type="EMBL" id="BKAX01000006">
    <property type="protein sequence ID" value="GEQ06227.1"/>
    <property type="molecule type" value="Genomic_DNA"/>
</dbReference>
<feature type="coiled-coil region" evidence="1">
    <location>
        <begin position="372"/>
        <end position="399"/>
    </location>
</feature>
<comment type="caution">
    <text evidence="3">The sequence shown here is derived from an EMBL/GenBank/DDBJ whole genome shotgun (WGS) entry which is preliminary data.</text>
</comment>
<dbReference type="Pfam" id="PF04545">
    <property type="entry name" value="Sigma70_r4"/>
    <property type="match status" value="1"/>
</dbReference>